<dbReference type="Proteomes" id="UP000231564">
    <property type="component" value="Chromosome MARIT"/>
</dbReference>
<dbReference type="STRING" id="1349785.GCA_000509405_01200"/>
<reference evidence="1 2" key="1">
    <citation type="submission" date="2016-11" db="EMBL/GenBank/DDBJ databases">
        <authorList>
            <person name="Jaros S."/>
            <person name="Januszkiewicz K."/>
            <person name="Wedrychowicz H."/>
        </authorList>
    </citation>
    <scope>NUCLEOTIDE SEQUENCE [LARGE SCALE GENOMIC DNA]</scope>
    <source>
        <strain evidence="1">NCIMB 2154T</strain>
    </source>
</reference>
<protein>
    <submittedName>
        <fullName evidence="1">Uncharacterized protein</fullName>
    </submittedName>
</protein>
<accession>A0A2H1EAS4</accession>
<evidence type="ECO:0000313" key="2">
    <source>
        <dbReference type="Proteomes" id="UP000231564"/>
    </source>
</evidence>
<gene>
    <name evidence="1" type="ORF">MARIT_2092</name>
</gene>
<dbReference type="KEGG" id="tmar:MARIT_2092"/>
<evidence type="ECO:0000313" key="1">
    <source>
        <dbReference type="EMBL" id="SFZ83499.1"/>
    </source>
</evidence>
<organism evidence="1 2">
    <name type="scientific">Tenacibaculum maritimum NCIMB 2154</name>
    <dbReference type="NCBI Taxonomy" id="1349785"/>
    <lineage>
        <taxon>Bacteria</taxon>
        <taxon>Pseudomonadati</taxon>
        <taxon>Bacteroidota</taxon>
        <taxon>Flavobacteriia</taxon>
        <taxon>Flavobacteriales</taxon>
        <taxon>Flavobacteriaceae</taxon>
        <taxon>Tenacibaculum</taxon>
    </lineage>
</organism>
<dbReference type="EMBL" id="LT634361">
    <property type="protein sequence ID" value="SFZ83499.1"/>
    <property type="molecule type" value="Genomic_DNA"/>
</dbReference>
<proteinExistence type="predicted"/>
<sequence>MDYKPEQVVQSLLSKIFKTITAGTDQLSSSDFAVSWVMPGIPFSFEDLDFNLYGFGSQQGLGDRKGREKADIVRERYISAENFANLVNAIPAAGKFIDDAKTQLIYSPKSESINAVYDILLRFSEVAHQELTEDQQKKIDRFRKLLSETVEFEDIITGEKKTKVVDGKLKKAYLEYESHYRDALVSFNSLKLNALNSTDARAVQEFSLNGKILRQKVNAAYDAWVSQGFKNEYQQIVAAIDSITRRNLEVYKKDLLTKFENAKITNPTSGTDFYQTTLYPATFLTENNWTKFTFNKEEVDKHENKISQSLETDVKARWGLFSGSNETNYSSKNSSLDLKEEKFKITFSLAQAPISRPWFSPEFVRSSGWRFSKNSPITLFSDGQTPPKGQFPFLSRSAVFIKDVTIESSSLAKALKESESKLDTKTKAGFGPISISANYNREESDSKLTTNVSEGAIEIKGMQLIGFVCEKNPVIPNTNPDISDFT</sequence>
<dbReference type="OrthoDB" id="1110562at2"/>
<keyword evidence="2" id="KW-1185">Reference proteome</keyword>
<dbReference type="AlphaFoldDB" id="A0A2H1EAS4"/>
<dbReference type="GeneID" id="47723576"/>
<dbReference type="RefSeq" id="WP_100211440.1">
    <property type="nucleotide sequence ID" value="NZ_CP138495.1"/>
</dbReference>
<name>A0A2H1EAS4_9FLAO</name>